<protein>
    <submittedName>
        <fullName evidence="2">DNA-directed RNA polymerase III subunit RPC10</fullName>
    </submittedName>
</protein>
<evidence type="ECO:0000313" key="2">
    <source>
        <dbReference type="EMBL" id="KAF4734348.1"/>
    </source>
</evidence>
<evidence type="ECO:0000256" key="1">
    <source>
        <dbReference type="SAM" id="MobiDB-lite"/>
    </source>
</evidence>
<feature type="non-terminal residue" evidence="2">
    <location>
        <position position="1"/>
    </location>
</feature>
<feature type="region of interest" description="Disordered" evidence="1">
    <location>
        <begin position="142"/>
        <end position="164"/>
    </location>
</feature>
<organism evidence="2 3">
    <name type="scientific">Perkinsus olseni</name>
    <name type="common">Perkinsus atlanticus</name>
    <dbReference type="NCBI Taxonomy" id="32597"/>
    <lineage>
        <taxon>Eukaryota</taxon>
        <taxon>Sar</taxon>
        <taxon>Alveolata</taxon>
        <taxon>Perkinsozoa</taxon>
        <taxon>Perkinsea</taxon>
        <taxon>Perkinsida</taxon>
        <taxon>Perkinsidae</taxon>
        <taxon>Perkinsus</taxon>
    </lineage>
</organism>
<gene>
    <name evidence="2" type="primary">POLR3K_5</name>
    <name evidence="2" type="ORF">FOZ62_012113</name>
</gene>
<comment type="caution">
    <text evidence="2">The sequence shown here is derived from an EMBL/GenBank/DDBJ whole genome shotgun (WGS) entry which is preliminary data.</text>
</comment>
<evidence type="ECO:0000313" key="3">
    <source>
        <dbReference type="Proteomes" id="UP000574390"/>
    </source>
</evidence>
<keyword evidence="2" id="KW-0240">DNA-directed RNA polymerase</keyword>
<accession>A0A7J6SN29</accession>
<name>A0A7J6SN29_PEROL</name>
<proteinExistence type="predicted"/>
<feature type="compositionally biased region" description="Basic and acidic residues" evidence="1">
    <location>
        <begin position="75"/>
        <end position="86"/>
    </location>
</feature>
<dbReference type="GO" id="GO:0000428">
    <property type="term" value="C:DNA-directed RNA polymerase complex"/>
    <property type="evidence" value="ECO:0007669"/>
    <property type="project" value="UniProtKB-KW"/>
</dbReference>
<dbReference type="AlphaFoldDB" id="A0A7J6SN29"/>
<reference evidence="2 3" key="1">
    <citation type="submission" date="2020-04" db="EMBL/GenBank/DDBJ databases">
        <title>Perkinsus olseni comparative genomics.</title>
        <authorList>
            <person name="Bogema D.R."/>
        </authorList>
    </citation>
    <scope>NUCLEOTIDE SEQUENCE [LARGE SCALE GENOMIC DNA]</scope>
    <source>
        <strain evidence="2">ATCC PRA-205</strain>
    </source>
</reference>
<dbReference type="EMBL" id="JABANM010013428">
    <property type="protein sequence ID" value="KAF4734348.1"/>
    <property type="molecule type" value="Genomic_DNA"/>
</dbReference>
<keyword evidence="2" id="KW-0804">Transcription</keyword>
<sequence length="164" mass="18521">VNMTVPSSLQKTSEAPLSKAPSKQALRSKYREIRDYLQTITFGDSPVTVQEAGFHSRQLDPRSAKTTTRVLEEVLSKRKAEQEKTSGAKKNTKKKKASNRRDANRGRAMFPVEPKVTRPVSGAELREKLHAKIEALREARESQKEWKKAAKENEEVASSLIRSF</sequence>
<feature type="region of interest" description="Disordered" evidence="1">
    <location>
        <begin position="75"/>
        <end position="124"/>
    </location>
</feature>
<dbReference type="Proteomes" id="UP000574390">
    <property type="component" value="Unassembled WGS sequence"/>
</dbReference>
<feature type="compositionally biased region" description="Polar residues" evidence="1">
    <location>
        <begin position="1"/>
        <end position="15"/>
    </location>
</feature>
<feature type="compositionally biased region" description="Basic and acidic residues" evidence="1">
    <location>
        <begin position="142"/>
        <end position="154"/>
    </location>
</feature>
<feature type="region of interest" description="Disordered" evidence="1">
    <location>
        <begin position="1"/>
        <end position="27"/>
    </location>
</feature>